<sequence>MSEEQWTELAAITGAASLGLGIILMFLMVTFFFRKTEEVERRIATPGKQLDSIRIIWGNGPIGRWMRISHVYIFFLFRNLPRIGPRIEARMGDENEPLPLSLKMWVILPFSVYAVLMVLFFFTGWYLGAYD</sequence>
<gene>
    <name evidence="2" type="ORF">Msub_12229</name>
</gene>
<name>A0A0J7M4Y0_9GAMM</name>
<keyword evidence="3" id="KW-1185">Reference proteome</keyword>
<evidence type="ECO:0000313" key="2">
    <source>
        <dbReference type="EMBL" id="KMQ76020.1"/>
    </source>
</evidence>
<protein>
    <submittedName>
        <fullName evidence="2">Uncharacterized protein</fullName>
    </submittedName>
</protein>
<dbReference type="EMBL" id="LFBU01000001">
    <property type="protein sequence ID" value="KMQ76020.1"/>
    <property type="molecule type" value="Genomic_DNA"/>
</dbReference>
<keyword evidence="1" id="KW-0472">Membrane</keyword>
<feature type="transmembrane region" description="Helical" evidence="1">
    <location>
        <begin position="105"/>
        <end position="127"/>
    </location>
</feature>
<dbReference type="OrthoDB" id="6367394at2"/>
<evidence type="ECO:0000313" key="3">
    <source>
        <dbReference type="Proteomes" id="UP000036102"/>
    </source>
</evidence>
<proteinExistence type="predicted"/>
<comment type="caution">
    <text evidence="2">The sequence shown here is derived from an EMBL/GenBank/DDBJ whole genome shotgun (WGS) entry which is preliminary data.</text>
</comment>
<reference evidence="2 3" key="1">
    <citation type="submission" date="2015-06" db="EMBL/GenBank/DDBJ databases">
        <title>Marinobacter subterrani, a genetically tractable neutrophilic iron-oxidizing strain isolated from the Soudan Iron Mine.</title>
        <authorList>
            <person name="Bonis B.M."/>
            <person name="Gralnick J.A."/>
        </authorList>
    </citation>
    <scope>NUCLEOTIDE SEQUENCE [LARGE SCALE GENOMIC DNA]</scope>
    <source>
        <strain evidence="2 3">JG233</strain>
    </source>
</reference>
<keyword evidence="1" id="KW-0812">Transmembrane</keyword>
<dbReference type="AlphaFoldDB" id="A0A0J7M4Y0"/>
<accession>A0A0J7M4Y0</accession>
<keyword evidence="1" id="KW-1133">Transmembrane helix</keyword>
<feature type="transmembrane region" description="Helical" evidence="1">
    <location>
        <begin position="12"/>
        <end position="33"/>
    </location>
</feature>
<organism evidence="2 3">
    <name type="scientific">Marinobacter subterrani</name>
    <dbReference type="NCBI Taxonomy" id="1658765"/>
    <lineage>
        <taxon>Bacteria</taxon>
        <taxon>Pseudomonadati</taxon>
        <taxon>Pseudomonadota</taxon>
        <taxon>Gammaproteobacteria</taxon>
        <taxon>Pseudomonadales</taxon>
        <taxon>Marinobacteraceae</taxon>
        <taxon>Marinobacter</taxon>
    </lineage>
</organism>
<dbReference type="PATRIC" id="fig|1658765.3.peg.2234"/>
<evidence type="ECO:0000256" key="1">
    <source>
        <dbReference type="SAM" id="Phobius"/>
    </source>
</evidence>
<dbReference type="STRING" id="1658765.Msub_12229"/>
<dbReference type="Proteomes" id="UP000036102">
    <property type="component" value="Unassembled WGS sequence"/>
</dbReference>
<dbReference type="RefSeq" id="WP_048496049.1">
    <property type="nucleotide sequence ID" value="NZ_LFBU01000001.1"/>
</dbReference>